<accession>A0AAP0DR02</accession>
<keyword evidence="4" id="KW-0539">Nucleus</keyword>
<dbReference type="PANTHER" id="PTHR31719:SF213">
    <property type="entry name" value="NAC DOMAIN-CONTAINING PROTEIN"/>
    <property type="match status" value="1"/>
</dbReference>
<gene>
    <name evidence="7" type="ORF">SSX86_001057</name>
</gene>
<evidence type="ECO:0000313" key="7">
    <source>
        <dbReference type="EMBL" id="KAK9079386.1"/>
    </source>
</evidence>
<evidence type="ECO:0000256" key="5">
    <source>
        <dbReference type="SAM" id="MobiDB-lite"/>
    </source>
</evidence>
<feature type="compositionally biased region" description="Polar residues" evidence="5">
    <location>
        <begin position="17"/>
        <end position="35"/>
    </location>
</feature>
<keyword evidence="2" id="KW-0238">DNA-binding</keyword>
<evidence type="ECO:0000259" key="6">
    <source>
        <dbReference type="PROSITE" id="PS51005"/>
    </source>
</evidence>
<dbReference type="Gene3D" id="2.170.150.80">
    <property type="entry name" value="NAC domain"/>
    <property type="match status" value="1"/>
</dbReference>
<evidence type="ECO:0000256" key="2">
    <source>
        <dbReference type="ARBA" id="ARBA00023125"/>
    </source>
</evidence>
<evidence type="ECO:0000313" key="8">
    <source>
        <dbReference type="Proteomes" id="UP001408789"/>
    </source>
</evidence>
<comment type="caution">
    <text evidence="7">The sequence shown here is derived from an EMBL/GenBank/DDBJ whole genome shotgun (WGS) entry which is preliminary data.</text>
</comment>
<keyword evidence="3" id="KW-0804">Transcription</keyword>
<keyword evidence="8" id="KW-1185">Reference proteome</keyword>
<feature type="region of interest" description="Disordered" evidence="5">
    <location>
        <begin position="399"/>
        <end position="432"/>
    </location>
</feature>
<name>A0AAP0DR02_9ASTR</name>
<dbReference type="AlphaFoldDB" id="A0AAP0DR02"/>
<protein>
    <recommendedName>
        <fullName evidence="6">NAC domain-containing protein</fullName>
    </recommendedName>
</protein>
<sequence length="489" mass="55713">MNPESNHNEPKKRKLSATLTDDNGVKQSPWQYGPTQQQQQQQQNPSRGSNYMTNGGAGPCLECHCKCHDVKANLVAKMEGEDYLDFLPVGYRFVPTDEELVKHYLLKKIKNESIPKTKISEADIYGGHPKDLVEKYPQAIEDGWYFFTPRIKKYPNGDRPDRQAGSGYWKATGGDKVLKDENGTKIGGRKSLVYYEGHAPHWTKTKWMMHEYVIDGYAKNRLNPKDKKFNDYVLSKIYINGRRKEEAPNREAENGQVLVPGQPAHLLSNQDINNNVVVVQHDLDQNLNPATLHVDNNLPVSNSNQYLNATFPEVQKDVMVLDQNAYVVPNQDVTKRQQVMIQVNNNLLVQNYQNMGSFHNIMTPYSSFSRNIPPIDHNSSSTRFNQDYSLQDYSYFIPTPQQPPALPLPPCNEPSGSTSNPPPPPIQEGGNDVHVNQLTRNIEHMYSLDGFNEIIDDDFRLEFNQNGDIEIKEAYMWCNSSNDGNLQLK</sequence>
<dbReference type="GO" id="GO:0003677">
    <property type="term" value="F:DNA binding"/>
    <property type="evidence" value="ECO:0007669"/>
    <property type="project" value="UniProtKB-KW"/>
</dbReference>
<proteinExistence type="predicted"/>
<dbReference type="InterPro" id="IPR003441">
    <property type="entry name" value="NAC-dom"/>
</dbReference>
<evidence type="ECO:0000256" key="4">
    <source>
        <dbReference type="ARBA" id="ARBA00023242"/>
    </source>
</evidence>
<dbReference type="PANTHER" id="PTHR31719">
    <property type="entry name" value="NAC TRANSCRIPTION FACTOR 56"/>
    <property type="match status" value="1"/>
</dbReference>
<dbReference type="Pfam" id="PF02365">
    <property type="entry name" value="NAM"/>
    <property type="match status" value="1"/>
</dbReference>
<dbReference type="InterPro" id="IPR036093">
    <property type="entry name" value="NAC_dom_sf"/>
</dbReference>
<dbReference type="Proteomes" id="UP001408789">
    <property type="component" value="Unassembled WGS sequence"/>
</dbReference>
<reference evidence="7 8" key="1">
    <citation type="submission" date="2024-04" db="EMBL/GenBank/DDBJ databases">
        <title>The reference genome of an endangered Asteraceae, Deinandra increscens subsp. villosa, native to the Central Coast of California.</title>
        <authorList>
            <person name="Guilliams M."/>
            <person name="Hasenstab-Lehman K."/>
            <person name="Meyer R."/>
            <person name="Mcevoy S."/>
        </authorList>
    </citation>
    <scope>NUCLEOTIDE SEQUENCE [LARGE SCALE GENOMIC DNA]</scope>
    <source>
        <tissue evidence="7">Leaf</tissue>
    </source>
</reference>
<feature type="domain" description="NAC" evidence="6">
    <location>
        <begin position="87"/>
        <end position="240"/>
    </location>
</feature>
<dbReference type="SUPFAM" id="SSF101941">
    <property type="entry name" value="NAC domain"/>
    <property type="match status" value="1"/>
</dbReference>
<feature type="region of interest" description="Disordered" evidence="5">
    <location>
        <begin position="1"/>
        <end position="51"/>
    </location>
</feature>
<evidence type="ECO:0000256" key="1">
    <source>
        <dbReference type="ARBA" id="ARBA00023015"/>
    </source>
</evidence>
<keyword evidence="1" id="KW-0805">Transcription regulation</keyword>
<organism evidence="7 8">
    <name type="scientific">Deinandra increscens subsp. villosa</name>
    <dbReference type="NCBI Taxonomy" id="3103831"/>
    <lineage>
        <taxon>Eukaryota</taxon>
        <taxon>Viridiplantae</taxon>
        <taxon>Streptophyta</taxon>
        <taxon>Embryophyta</taxon>
        <taxon>Tracheophyta</taxon>
        <taxon>Spermatophyta</taxon>
        <taxon>Magnoliopsida</taxon>
        <taxon>eudicotyledons</taxon>
        <taxon>Gunneridae</taxon>
        <taxon>Pentapetalae</taxon>
        <taxon>asterids</taxon>
        <taxon>campanulids</taxon>
        <taxon>Asterales</taxon>
        <taxon>Asteraceae</taxon>
        <taxon>Asteroideae</taxon>
        <taxon>Heliantheae alliance</taxon>
        <taxon>Madieae</taxon>
        <taxon>Madiinae</taxon>
        <taxon>Deinandra</taxon>
    </lineage>
</organism>
<evidence type="ECO:0000256" key="3">
    <source>
        <dbReference type="ARBA" id="ARBA00023163"/>
    </source>
</evidence>
<dbReference type="GO" id="GO:0006355">
    <property type="term" value="P:regulation of DNA-templated transcription"/>
    <property type="evidence" value="ECO:0007669"/>
    <property type="project" value="InterPro"/>
</dbReference>
<dbReference type="PROSITE" id="PS51005">
    <property type="entry name" value="NAC"/>
    <property type="match status" value="1"/>
</dbReference>
<feature type="compositionally biased region" description="Pro residues" evidence="5">
    <location>
        <begin position="400"/>
        <end position="412"/>
    </location>
</feature>
<dbReference type="EMBL" id="JBCNJP010000003">
    <property type="protein sequence ID" value="KAK9079386.1"/>
    <property type="molecule type" value="Genomic_DNA"/>
</dbReference>